<name>A0A1H2T279_9BACL</name>
<dbReference type="GO" id="GO:0006508">
    <property type="term" value="P:proteolysis"/>
    <property type="evidence" value="ECO:0007669"/>
    <property type="project" value="InterPro"/>
</dbReference>
<dbReference type="GO" id="GO:0016020">
    <property type="term" value="C:membrane"/>
    <property type="evidence" value="ECO:0007669"/>
    <property type="project" value="InterPro"/>
</dbReference>
<dbReference type="Pfam" id="PF13529">
    <property type="entry name" value="Peptidase_C39_2"/>
    <property type="match status" value="1"/>
</dbReference>
<reference evidence="2 3" key="1">
    <citation type="submission" date="2016-10" db="EMBL/GenBank/DDBJ databases">
        <authorList>
            <person name="de Groot N.N."/>
        </authorList>
    </citation>
    <scope>NUCLEOTIDE SEQUENCE [LARGE SCALE GENOMIC DNA]</scope>
    <source>
        <strain evidence="2 3">DSM 45610</strain>
    </source>
</reference>
<keyword evidence="3" id="KW-1185">Reference proteome</keyword>
<dbReference type="EMBL" id="FNNQ01000003">
    <property type="protein sequence ID" value="SDW37942.1"/>
    <property type="molecule type" value="Genomic_DNA"/>
</dbReference>
<dbReference type="Gene3D" id="3.90.70.10">
    <property type="entry name" value="Cysteine proteinases"/>
    <property type="match status" value="1"/>
</dbReference>
<dbReference type="Proteomes" id="UP000198534">
    <property type="component" value="Unassembled WGS sequence"/>
</dbReference>
<feature type="domain" description="Peptidase C39" evidence="1">
    <location>
        <begin position="69"/>
        <end position="218"/>
    </location>
</feature>
<dbReference type="AlphaFoldDB" id="A0A1H2T279"/>
<dbReference type="GO" id="GO:0005524">
    <property type="term" value="F:ATP binding"/>
    <property type="evidence" value="ECO:0007669"/>
    <property type="project" value="InterPro"/>
</dbReference>
<dbReference type="GO" id="GO:0008233">
    <property type="term" value="F:peptidase activity"/>
    <property type="evidence" value="ECO:0007669"/>
    <property type="project" value="InterPro"/>
</dbReference>
<evidence type="ECO:0000313" key="2">
    <source>
        <dbReference type="EMBL" id="SDW37942.1"/>
    </source>
</evidence>
<proteinExistence type="predicted"/>
<accession>A0A1H2T279</accession>
<dbReference type="PROSITE" id="PS50990">
    <property type="entry name" value="PEPTIDASE_C39"/>
    <property type="match status" value="1"/>
</dbReference>
<dbReference type="InterPro" id="IPR039564">
    <property type="entry name" value="Peptidase_C39-like"/>
</dbReference>
<dbReference type="RefSeq" id="WP_091736313.1">
    <property type="nucleotide sequence ID" value="NZ_FNNQ01000003.1"/>
</dbReference>
<evidence type="ECO:0000259" key="1">
    <source>
        <dbReference type="PROSITE" id="PS50990"/>
    </source>
</evidence>
<dbReference type="OrthoDB" id="2602488at2"/>
<sequence length="230" mass="26070">MKKGLQYTLYEVVREWGNIEFNKQLAHNDGESVNHSALCSTDGMNYSLNIPRYPQRFEPHQWPSGKLQQGEGPEYWGNRACGLACLRMIIAHFGNHVPPQYELLTHALEQHAYSSPQGWIHKGLAKLGKKYGLSATPILIENSEKLQYVLETIGPVIASITHKFPEDGRKGGHLVVISGCHRESETISFRDPSRWGENHSSVSEKRFFSSFTGRGICFSFHSKKIYELLP</sequence>
<evidence type="ECO:0000313" key="3">
    <source>
        <dbReference type="Proteomes" id="UP000198534"/>
    </source>
</evidence>
<gene>
    <name evidence="2" type="ORF">SAMN05444487_1033</name>
</gene>
<dbReference type="InterPro" id="IPR005074">
    <property type="entry name" value="Peptidase_C39"/>
</dbReference>
<protein>
    <submittedName>
        <fullName evidence="2">Peptidase C39 family protein</fullName>
    </submittedName>
</protein>
<organism evidence="2 3">
    <name type="scientific">Marininema mesophilum</name>
    <dbReference type="NCBI Taxonomy" id="1048340"/>
    <lineage>
        <taxon>Bacteria</taxon>
        <taxon>Bacillati</taxon>
        <taxon>Bacillota</taxon>
        <taxon>Bacilli</taxon>
        <taxon>Bacillales</taxon>
        <taxon>Thermoactinomycetaceae</taxon>
        <taxon>Marininema</taxon>
    </lineage>
</organism>